<sequence>MKKSVIISVFLLILLAGCKEKEAQAVTTEAPEKKEVLNVQEEPAWKKDIQLNNGQQWQANVETTEGILKMTELIEKSNPSTPEDYQNLGKQLSDENNLVIKRCTMKGPSHDNLHIYLQPLIGKIGELQAVESSEKGEQLLAEIKDHLEAYHSYFI</sequence>
<name>A0A7C2M8J0_9FLAO</name>
<dbReference type="EMBL" id="DSEE01000308">
    <property type="protein sequence ID" value="HER40399.1"/>
    <property type="molecule type" value="Genomic_DNA"/>
</dbReference>
<organism evidence="1">
    <name type="scientific">Salinimicrobium catena</name>
    <dbReference type="NCBI Taxonomy" id="390640"/>
    <lineage>
        <taxon>Bacteria</taxon>
        <taxon>Pseudomonadati</taxon>
        <taxon>Bacteroidota</taxon>
        <taxon>Flavobacteriia</taxon>
        <taxon>Flavobacteriales</taxon>
        <taxon>Flavobacteriaceae</taxon>
        <taxon>Salinimicrobium</taxon>
    </lineage>
</organism>
<evidence type="ECO:0000313" key="1">
    <source>
        <dbReference type="EMBL" id="HER40399.1"/>
    </source>
</evidence>
<protein>
    <recommendedName>
        <fullName evidence="2">Lipoprotein</fullName>
    </recommendedName>
</protein>
<dbReference type="Proteomes" id="UP000885753">
    <property type="component" value="Unassembled WGS sequence"/>
</dbReference>
<dbReference type="PROSITE" id="PS51257">
    <property type="entry name" value="PROKAR_LIPOPROTEIN"/>
    <property type="match status" value="1"/>
</dbReference>
<reference evidence="1" key="1">
    <citation type="journal article" date="2020" name="mSystems">
        <title>Genome- and Community-Level Interaction Insights into Carbon Utilization and Element Cycling Functions of Hydrothermarchaeota in Hydrothermal Sediment.</title>
        <authorList>
            <person name="Zhou Z."/>
            <person name="Liu Y."/>
            <person name="Xu W."/>
            <person name="Pan J."/>
            <person name="Luo Z.H."/>
            <person name="Li M."/>
        </authorList>
    </citation>
    <scope>NUCLEOTIDE SEQUENCE [LARGE SCALE GENOMIC DNA]</scope>
    <source>
        <strain evidence="1">SpSt-1235</strain>
    </source>
</reference>
<dbReference type="AlphaFoldDB" id="A0A7C2M8J0"/>
<comment type="caution">
    <text evidence="1">The sequence shown here is derived from an EMBL/GenBank/DDBJ whole genome shotgun (WGS) entry which is preliminary data.</text>
</comment>
<gene>
    <name evidence="1" type="ORF">ENO10_04180</name>
</gene>
<proteinExistence type="predicted"/>
<evidence type="ECO:0008006" key="2">
    <source>
        <dbReference type="Google" id="ProtNLM"/>
    </source>
</evidence>
<accession>A0A7C2M8J0</accession>